<evidence type="ECO:0000313" key="3">
    <source>
        <dbReference type="Proteomes" id="UP001597045"/>
    </source>
</evidence>
<keyword evidence="1" id="KW-0472">Membrane</keyword>
<keyword evidence="1" id="KW-0812">Transmembrane</keyword>
<feature type="transmembrane region" description="Helical" evidence="1">
    <location>
        <begin position="77"/>
        <end position="95"/>
    </location>
</feature>
<dbReference type="EMBL" id="JBHTIS010002647">
    <property type="protein sequence ID" value="MFD1050157.1"/>
    <property type="molecule type" value="Genomic_DNA"/>
</dbReference>
<comment type="caution">
    <text evidence="2">The sequence shown here is derived from an EMBL/GenBank/DDBJ whole genome shotgun (WGS) entry which is preliminary data.</text>
</comment>
<dbReference type="Proteomes" id="UP001597045">
    <property type="component" value="Unassembled WGS sequence"/>
</dbReference>
<protein>
    <submittedName>
        <fullName evidence="2">Uncharacterized protein</fullName>
    </submittedName>
</protein>
<feature type="transmembrane region" description="Helical" evidence="1">
    <location>
        <begin position="49"/>
        <end position="70"/>
    </location>
</feature>
<organism evidence="2 3">
    <name type="scientific">Kibdelosporangium lantanae</name>
    <dbReference type="NCBI Taxonomy" id="1497396"/>
    <lineage>
        <taxon>Bacteria</taxon>
        <taxon>Bacillati</taxon>
        <taxon>Actinomycetota</taxon>
        <taxon>Actinomycetes</taxon>
        <taxon>Pseudonocardiales</taxon>
        <taxon>Pseudonocardiaceae</taxon>
        <taxon>Kibdelosporangium</taxon>
    </lineage>
</organism>
<sequence length="120" mass="12576">VTAALLAMCSVLTLVVALVGWDGTTHNVKVLVAIPGMAFSSDVTGNVDFAITASMIIMGVVALFAVLVASRLEFGRIVGGIVAALVTAYFIYAVIKLAAVDRRCSYGILNTLSTQERSRP</sequence>
<accession>A0ABW3MJ08</accession>
<evidence type="ECO:0000256" key="1">
    <source>
        <dbReference type="SAM" id="Phobius"/>
    </source>
</evidence>
<evidence type="ECO:0000313" key="2">
    <source>
        <dbReference type="EMBL" id="MFD1050157.1"/>
    </source>
</evidence>
<keyword evidence="1" id="KW-1133">Transmembrane helix</keyword>
<proteinExistence type="predicted"/>
<keyword evidence="3" id="KW-1185">Reference proteome</keyword>
<reference evidence="3" key="1">
    <citation type="journal article" date="2019" name="Int. J. Syst. Evol. Microbiol.">
        <title>The Global Catalogue of Microorganisms (GCM) 10K type strain sequencing project: providing services to taxonomists for standard genome sequencing and annotation.</title>
        <authorList>
            <consortium name="The Broad Institute Genomics Platform"/>
            <consortium name="The Broad Institute Genome Sequencing Center for Infectious Disease"/>
            <person name="Wu L."/>
            <person name="Ma J."/>
        </authorList>
    </citation>
    <scope>NUCLEOTIDE SEQUENCE [LARGE SCALE GENOMIC DNA]</scope>
    <source>
        <strain evidence="3">JCM 31486</strain>
    </source>
</reference>
<name>A0ABW3MJ08_9PSEU</name>
<gene>
    <name evidence="2" type="ORF">ACFQ1S_33860</name>
</gene>
<feature type="non-terminal residue" evidence="2">
    <location>
        <position position="1"/>
    </location>
</feature>